<protein>
    <submittedName>
        <fullName evidence="2">Uncharacterized protein</fullName>
    </submittedName>
</protein>
<organism evidence="2 3">
    <name type="scientific">Listeria cossartiae subsp. cayugensis</name>
    <dbReference type="NCBI Taxonomy" id="2713505"/>
    <lineage>
        <taxon>Bacteria</taxon>
        <taxon>Bacillati</taxon>
        <taxon>Bacillota</taxon>
        <taxon>Bacilli</taxon>
        <taxon>Bacillales</taxon>
        <taxon>Listeriaceae</taxon>
        <taxon>Listeria</taxon>
        <taxon>Listeria cossartiae</taxon>
    </lineage>
</organism>
<evidence type="ECO:0000313" key="3">
    <source>
        <dbReference type="Proteomes" id="UP001252688"/>
    </source>
</evidence>
<reference evidence="2 3" key="1">
    <citation type="submission" date="2023-05" db="EMBL/GenBank/DDBJ databases">
        <title>A Combination of Whole Genome Sequencing and Metagenomics Reveals Diversity of Listeria spp. in Soil Collected from the Nantahala National Forest.</title>
        <authorList>
            <person name="Wang J."/>
            <person name="Schamp C.N."/>
            <person name="Hudson L.K."/>
            <person name="Chaggar H.K."/>
            <person name="Bryan D.W."/>
            <person name="Radosevich M."/>
            <person name="Denes T.G."/>
        </authorList>
    </citation>
    <scope>NUCLEOTIDE SEQUENCE [LARGE SCALE GENOMIC DNA]</scope>
    <source>
        <strain evidence="2 3">UTK S2-0002</strain>
    </source>
</reference>
<dbReference type="EMBL" id="JASBAM010000003">
    <property type="protein sequence ID" value="MDT0114627.1"/>
    <property type="molecule type" value="Genomic_DNA"/>
</dbReference>
<dbReference type="RefSeq" id="WP_185396417.1">
    <property type="nucleotide sequence ID" value="NZ_JASAYY010000003.1"/>
</dbReference>
<keyword evidence="3" id="KW-1185">Reference proteome</keyword>
<keyword evidence="1" id="KW-0175">Coiled coil</keyword>
<sequence length="115" mass="13510">MSEVNYYKQQIGVCKSNKRALENLMNYINGQAGYYEENHRNIKSMKSTDANYLGKNADKTAEYIEDLQYANEKYLNELDEMKAEITRLIKAQNQSMFGYESLIQAEENKELYNRP</sequence>
<gene>
    <name evidence="2" type="ORF">QJV37_10870</name>
</gene>
<name>A0ABU2IPK5_9LIST</name>
<evidence type="ECO:0000256" key="1">
    <source>
        <dbReference type="SAM" id="Coils"/>
    </source>
</evidence>
<proteinExistence type="predicted"/>
<accession>A0ABU2IPK5</accession>
<evidence type="ECO:0000313" key="2">
    <source>
        <dbReference type="EMBL" id="MDT0114627.1"/>
    </source>
</evidence>
<dbReference type="Proteomes" id="UP001252688">
    <property type="component" value="Unassembled WGS sequence"/>
</dbReference>
<feature type="coiled-coil region" evidence="1">
    <location>
        <begin position="64"/>
        <end position="91"/>
    </location>
</feature>
<comment type="caution">
    <text evidence="2">The sequence shown here is derived from an EMBL/GenBank/DDBJ whole genome shotgun (WGS) entry which is preliminary data.</text>
</comment>